<dbReference type="AlphaFoldDB" id="A0A2X4WDZ5"/>
<keyword evidence="8 12" id="KW-0963">Cytoplasm</keyword>
<comment type="subcellular location">
    <subcellularLocation>
        <location evidence="3 12">Cytoplasm</location>
    </subcellularLocation>
</comment>
<dbReference type="GO" id="GO:0006168">
    <property type="term" value="P:adenine salvage"/>
    <property type="evidence" value="ECO:0007669"/>
    <property type="project" value="InterPro"/>
</dbReference>
<dbReference type="GO" id="GO:0016208">
    <property type="term" value="F:AMP binding"/>
    <property type="evidence" value="ECO:0007669"/>
    <property type="project" value="TreeGrafter"/>
</dbReference>
<dbReference type="FunFam" id="3.40.50.2020:FF:000004">
    <property type="entry name" value="Adenine phosphoribosyltransferase"/>
    <property type="match status" value="1"/>
</dbReference>
<dbReference type="RefSeq" id="WP_066137254.1">
    <property type="nucleotide sequence ID" value="NZ_CBCSGM010000001.1"/>
</dbReference>
<dbReference type="SUPFAM" id="SSF53271">
    <property type="entry name" value="PRTase-like"/>
    <property type="match status" value="1"/>
</dbReference>
<dbReference type="InterPro" id="IPR029057">
    <property type="entry name" value="PRTase-like"/>
</dbReference>
<dbReference type="Proteomes" id="UP000249134">
    <property type="component" value="Chromosome 1"/>
</dbReference>
<dbReference type="GO" id="GO:0005737">
    <property type="term" value="C:cytoplasm"/>
    <property type="evidence" value="ECO:0007669"/>
    <property type="project" value="UniProtKB-SubCell"/>
</dbReference>
<evidence type="ECO:0000313" key="14">
    <source>
        <dbReference type="EMBL" id="SQI55830.1"/>
    </source>
</evidence>
<evidence type="ECO:0000256" key="11">
    <source>
        <dbReference type="ARBA" id="ARBA00022726"/>
    </source>
</evidence>
<evidence type="ECO:0000259" key="13">
    <source>
        <dbReference type="Pfam" id="PF00156"/>
    </source>
</evidence>
<evidence type="ECO:0000313" key="15">
    <source>
        <dbReference type="Proteomes" id="UP000249134"/>
    </source>
</evidence>
<dbReference type="KEGG" id="blen:NCTC4824_01579"/>
<evidence type="ECO:0000256" key="1">
    <source>
        <dbReference type="ARBA" id="ARBA00000868"/>
    </source>
</evidence>
<dbReference type="NCBIfam" id="NF002634">
    <property type="entry name" value="PRK02304.1-3"/>
    <property type="match status" value="1"/>
</dbReference>
<name>A0A2X4WDZ5_LEDLE</name>
<comment type="subunit">
    <text evidence="6 12">Homodimer.</text>
</comment>
<dbReference type="STRING" id="1348624.GCA_001591545_00664"/>
<evidence type="ECO:0000256" key="10">
    <source>
        <dbReference type="ARBA" id="ARBA00022679"/>
    </source>
</evidence>
<feature type="domain" description="Phosphoribosyltransferase" evidence="13">
    <location>
        <begin position="39"/>
        <end position="162"/>
    </location>
</feature>
<dbReference type="Pfam" id="PF00156">
    <property type="entry name" value="Pribosyltran"/>
    <property type="match status" value="1"/>
</dbReference>
<evidence type="ECO:0000256" key="5">
    <source>
        <dbReference type="ARBA" id="ARBA00008391"/>
    </source>
</evidence>
<dbReference type="NCBIfam" id="NF002636">
    <property type="entry name" value="PRK02304.1-5"/>
    <property type="match status" value="1"/>
</dbReference>
<sequence length="170" mass="18952">MDLKQYITIVDNWPKEGIKFKDITTLMDNGEAFHYATDQIVEYAREKEIDLIVGPEARGFIIGCPVAYALGIGFAPVRKEGKLPRETIKAEYGKEYGKDLLTIHKDAIKPGQRVLITDDLLATGGTIQATIELVEKLGGVVAGIAFLIELTYLNGREKIDNYDLLSLMKY</sequence>
<dbReference type="NCBIfam" id="NF002633">
    <property type="entry name" value="PRK02304.1-2"/>
    <property type="match status" value="1"/>
</dbReference>
<evidence type="ECO:0000256" key="12">
    <source>
        <dbReference type="HAMAP-Rule" id="MF_00004"/>
    </source>
</evidence>
<proteinExistence type="inferred from homology"/>
<evidence type="ECO:0000256" key="3">
    <source>
        <dbReference type="ARBA" id="ARBA00004496"/>
    </source>
</evidence>
<evidence type="ECO:0000256" key="7">
    <source>
        <dbReference type="ARBA" id="ARBA00011893"/>
    </source>
</evidence>
<dbReference type="NCBIfam" id="TIGR01090">
    <property type="entry name" value="apt"/>
    <property type="match status" value="1"/>
</dbReference>
<comment type="pathway">
    <text evidence="4 12">Purine metabolism; AMP biosynthesis via salvage pathway; AMP from adenine: step 1/1.</text>
</comment>
<evidence type="ECO:0000256" key="9">
    <source>
        <dbReference type="ARBA" id="ARBA00022676"/>
    </source>
</evidence>
<dbReference type="PANTHER" id="PTHR32315">
    <property type="entry name" value="ADENINE PHOSPHORIBOSYLTRANSFERASE"/>
    <property type="match status" value="1"/>
</dbReference>
<accession>A0A2X4WDZ5</accession>
<organism evidence="14 15">
    <name type="scientific">Lederbergia lenta</name>
    <name type="common">Bacillus lentus</name>
    <dbReference type="NCBI Taxonomy" id="1467"/>
    <lineage>
        <taxon>Bacteria</taxon>
        <taxon>Bacillati</taxon>
        <taxon>Bacillota</taxon>
        <taxon>Bacilli</taxon>
        <taxon>Bacillales</taxon>
        <taxon>Bacillaceae</taxon>
        <taxon>Lederbergia</taxon>
    </lineage>
</organism>
<reference evidence="14 15" key="1">
    <citation type="submission" date="2018-06" db="EMBL/GenBank/DDBJ databases">
        <authorList>
            <consortium name="Pathogen Informatics"/>
            <person name="Doyle S."/>
        </authorList>
    </citation>
    <scope>NUCLEOTIDE SEQUENCE [LARGE SCALE GENOMIC DNA]</scope>
    <source>
        <strain evidence="14 15">NCTC4824</strain>
    </source>
</reference>
<dbReference type="InterPro" id="IPR000836">
    <property type="entry name" value="PRTase_dom"/>
</dbReference>
<dbReference type="GO" id="GO:0003999">
    <property type="term" value="F:adenine phosphoribosyltransferase activity"/>
    <property type="evidence" value="ECO:0007669"/>
    <property type="project" value="UniProtKB-UniRule"/>
</dbReference>
<keyword evidence="9 12" id="KW-0328">Glycosyltransferase</keyword>
<keyword evidence="10 12" id="KW-0808">Transferase</keyword>
<dbReference type="Gene3D" id="3.40.50.2020">
    <property type="match status" value="1"/>
</dbReference>
<comment type="catalytic activity">
    <reaction evidence="1 12">
        <text>AMP + diphosphate = 5-phospho-alpha-D-ribose 1-diphosphate + adenine</text>
        <dbReference type="Rhea" id="RHEA:16609"/>
        <dbReference type="ChEBI" id="CHEBI:16708"/>
        <dbReference type="ChEBI" id="CHEBI:33019"/>
        <dbReference type="ChEBI" id="CHEBI:58017"/>
        <dbReference type="ChEBI" id="CHEBI:456215"/>
        <dbReference type="EC" id="2.4.2.7"/>
    </reaction>
</comment>
<dbReference type="CDD" id="cd06223">
    <property type="entry name" value="PRTases_typeI"/>
    <property type="match status" value="1"/>
</dbReference>
<gene>
    <name evidence="12 14" type="primary">apt</name>
    <name evidence="14" type="ORF">NCTC4824_01579</name>
</gene>
<comment type="function">
    <text evidence="2 12">Catalyzes a salvage reaction resulting in the formation of AMP, that is energically less costly than de novo synthesis.</text>
</comment>
<dbReference type="GO" id="GO:0044209">
    <property type="term" value="P:AMP salvage"/>
    <property type="evidence" value="ECO:0007669"/>
    <property type="project" value="UniProtKB-UniRule"/>
</dbReference>
<dbReference type="EC" id="2.4.2.7" evidence="7 12"/>
<keyword evidence="15" id="KW-1185">Reference proteome</keyword>
<dbReference type="InterPro" id="IPR005764">
    <property type="entry name" value="Ade_phspho_trans"/>
</dbReference>
<evidence type="ECO:0000256" key="8">
    <source>
        <dbReference type="ARBA" id="ARBA00022490"/>
    </source>
</evidence>
<dbReference type="UniPathway" id="UPA00588">
    <property type="reaction ID" value="UER00646"/>
</dbReference>
<dbReference type="PANTHER" id="PTHR32315:SF3">
    <property type="entry name" value="ADENINE PHOSPHORIBOSYLTRANSFERASE"/>
    <property type="match status" value="1"/>
</dbReference>
<dbReference type="GO" id="GO:0006166">
    <property type="term" value="P:purine ribonucleoside salvage"/>
    <property type="evidence" value="ECO:0007669"/>
    <property type="project" value="UniProtKB-UniRule"/>
</dbReference>
<keyword evidence="11 12" id="KW-0660">Purine salvage</keyword>
<dbReference type="HAMAP" id="MF_00004">
    <property type="entry name" value="Aden_phosphoribosyltr"/>
    <property type="match status" value="1"/>
</dbReference>
<protein>
    <recommendedName>
        <fullName evidence="7 12">Adenine phosphoribosyltransferase</fullName>
        <shortName evidence="12">APRT</shortName>
        <ecNumber evidence="7 12">2.4.2.7</ecNumber>
    </recommendedName>
</protein>
<dbReference type="EMBL" id="LS483476">
    <property type="protein sequence ID" value="SQI55830.1"/>
    <property type="molecule type" value="Genomic_DNA"/>
</dbReference>
<evidence type="ECO:0000256" key="6">
    <source>
        <dbReference type="ARBA" id="ARBA00011738"/>
    </source>
</evidence>
<evidence type="ECO:0000256" key="2">
    <source>
        <dbReference type="ARBA" id="ARBA00003968"/>
    </source>
</evidence>
<dbReference type="InterPro" id="IPR050054">
    <property type="entry name" value="UPRTase/APRTase"/>
</dbReference>
<comment type="similarity">
    <text evidence="5 12">Belongs to the purine/pyrimidine phosphoribosyltransferase family.</text>
</comment>
<dbReference type="GO" id="GO:0002055">
    <property type="term" value="F:adenine binding"/>
    <property type="evidence" value="ECO:0007669"/>
    <property type="project" value="TreeGrafter"/>
</dbReference>
<evidence type="ECO:0000256" key="4">
    <source>
        <dbReference type="ARBA" id="ARBA00004659"/>
    </source>
</evidence>